<dbReference type="Proteomes" id="UP000183971">
    <property type="component" value="Unassembled WGS sequence"/>
</dbReference>
<dbReference type="AlphaFoldDB" id="A0A1L7VRR7"/>
<evidence type="ECO:0000313" key="1">
    <source>
        <dbReference type="EMBL" id="CZR43128.1"/>
    </source>
</evidence>
<proteinExistence type="predicted"/>
<dbReference type="VEuPathDB" id="FungiDB:FPRO_07956"/>
<name>A0A1L7VRR7_FUSPR</name>
<comment type="caution">
    <text evidence="1">The sequence shown here is derived from an EMBL/GenBank/DDBJ whole genome shotgun (WGS) entry which is preliminary data.</text>
</comment>
<dbReference type="EMBL" id="FJOF01000007">
    <property type="protein sequence ID" value="CZR43128.1"/>
    <property type="molecule type" value="Genomic_DNA"/>
</dbReference>
<protein>
    <submittedName>
        <fullName evidence="1">Uncharacterized protein</fullName>
    </submittedName>
</protein>
<gene>
    <name evidence="1" type="ORF">FPRO_07956</name>
</gene>
<keyword evidence="2" id="KW-1185">Reference proteome</keyword>
<reference evidence="2" key="1">
    <citation type="journal article" date="2016" name="Genome Biol. Evol.">
        <title>Comparative 'omics' of the Fusarium fujikuroi species complex highlights differences in genetic potential and metabolite synthesis.</title>
        <authorList>
            <person name="Niehaus E.-M."/>
            <person name="Muensterkoetter M."/>
            <person name="Proctor R.H."/>
            <person name="Brown D.W."/>
            <person name="Sharon A."/>
            <person name="Idan Y."/>
            <person name="Oren-Young L."/>
            <person name="Sieber C.M."/>
            <person name="Novak O."/>
            <person name="Pencik A."/>
            <person name="Tarkowska D."/>
            <person name="Hromadova K."/>
            <person name="Freeman S."/>
            <person name="Maymon M."/>
            <person name="Elazar M."/>
            <person name="Youssef S.A."/>
            <person name="El-Shabrawy E.S.M."/>
            <person name="Shalaby A.B.A."/>
            <person name="Houterman P."/>
            <person name="Brock N.L."/>
            <person name="Burkhardt I."/>
            <person name="Tsavkelova E.A."/>
            <person name="Dickschat J.S."/>
            <person name="Galuszka P."/>
            <person name="Gueldener U."/>
            <person name="Tudzynski B."/>
        </authorList>
    </citation>
    <scope>NUCLEOTIDE SEQUENCE [LARGE SCALE GENOMIC DNA]</scope>
    <source>
        <strain evidence="2">ET1</strain>
    </source>
</reference>
<dbReference type="GeneID" id="42052834"/>
<evidence type="ECO:0000313" key="2">
    <source>
        <dbReference type="Proteomes" id="UP000183971"/>
    </source>
</evidence>
<sequence>MPALIRQNTPTQRSYTALLRFELAALDQKRKFQRPGSNARDKSSIQMCRDGRFWVVSQRSSNAPSPQARRLHTTMQLYKTAIVIAFIAYDKETTGEVLRDGGARLIRLKYISIAVTQPAHQTLMDSYMFVSPESLINIGFNSV</sequence>
<dbReference type="RefSeq" id="XP_031083719.1">
    <property type="nucleotide sequence ID" value="XM_031233932.1"/>
</dbReference>
<organism evidence="1 2">
    <name type="scientific">Fusarium proliferatum (strain ET1)</name>
    <name type="common">Orchid endophyte fungus</name>
    <dbReference type="NCBI Taxonomy" id="1227346"/>
    <lineage>
        <taxon>Eukaryota</taxon>
        <taxon>Fungi</taxon>
        <taxon>Dikarya</taxon>
        <taxon>Ascomycota</taxon>
        <taxon>Pezizomycotina</taxon>
        <taxon>Sordariomycetes</taxon>
        <taxon>Hypocreomycetidae</taxon>
        <taxon>Hypocreales</taxon>
        <taxon>Nectriaceae</taxon>
        <taxon>Fusarium</taxon>
        <taxon>Fusarium fujikuroi species complex</taxon>
    </lineage>
</organism>
<accession>A0A1L7VRR7</accession>